<dbReference type="KEGG" id="ima:PO878_11990"/>
<dbReference type="Pfam" id="PF02873">
    <property type="entry name" value="MurB_C"/>
    <property type="match status" value="1"/>
</dbReference>
<comment type="catalytic activity">
    <reaction evidence="16 17">
        <text>UDP-N-acetyl-alpha-D-muramate + NADP(+) = UDP-N-acetyl-3-O-(1-carboxyvinyl)-alpha-D-glucosamine + NADPH + H(+)</text>
        <dbReference type="Rhea" id="RHEA:12248"/>
        <dbReference type="ChEBI" id="CHEBI:15378"/>
        <dbReference type="ChEBI" id="CHEBI:57783"/>
        <dbReference type="ChEBI" id="CHEBI:58349"/>
        <dbReference type="ChEBI" id="CHEBI:68483"/>
        <dbReference type="ChEBI" id="CHEBI:70757"/>
        <dbReference type="EC" id="1.3.1.98"/>
    </reaction>
</comment>
<evidence type="ECO:0000256" key="9">
    <source>
        <dbReference type="ARBA" id="ARBA00022827"/>
    </source>
</evidence>
<dbReference type="SUPFAM" id="SSF56176">
    <property type="entry name" value="FAD-binding/transporter-associated domain-like"/>
    <property type="match status" value="1"/>
</dbReference>
<dbReference type="PANTHER" id="PTHR21071">
    <property type="entry name" value="UDP-N-ACETYLENOLPYRUVOYLGLUCOSAMINE REDUCTASE"/>
    <property type="match status" value="1"/>
</dbReference>
<dbReference type="GO" id="GO:0008762">
    <property type="term" value="F:UDP-N-acetylmuramate dehydrogenase activity"/>
    <property type="evidence" value="ECO:0007669"/>
    <property type="project" value="UniProtKB-UniRule"/>
</dbReference>
<dbReference type="HAMAP" id="MF_00037">
    <property type="entry name" value="MurB"/>
    <property type="match status" value="1"/>
</dbReference>
<evidence type="ECO:0000256" key="12">
    <source>
        <dbReference type="ARBA" id="ARBA00022984"/>
    </source>
</evidence>
<evidence type="ECO:0000313" key="19">
    <source>
        <dbReference type="EMBL" id="WCO65219.1"/>
    </source>
</evidence>
<keyword evidence="9 17" id="KW-0274">FAD</keyword>
<dbReference type="RefSeq" id="WP_272734744.1">
    <property type="nucleotide sequence ID" value="NZ_CP116942.1"/>
</dbReference>
<dbReference type="GO" id="GO:0005829">
    <property type="term" value="C:cytosol"/>
    <property type="evidence" value="ECO:0007669"/>
    <property type="project" value="TreeGrafter"/>
</dbReference>
<evidence type="ECO:0000256" key="8">
    <source>
        <dbReference type="ARBA" id="ARBA00022630"/>
    </source>
</evidence>
<dbReference type="InterPro" id="IPR016169">
    <property type="entry name" value="FAD-bd_PCMH_sub2"/>
</dbReference>
<evidence type="ECO:0000256" key="1">
    <source>
        <dbReference type="ARBA" id="ARBA00001974"/>
    </source>
</evidence>
<keyword evidence="20" id="KW-1185">Reference proteome</keyword>
<dbReference type="InterPro" id="IPR036318">
    <property type="entry name" value="FAD-bd_PCMH-like_sf"/>
</dbReference>
<dbReference type="GO" id="GO:0009252">
    <property type="term" value="P:peptidoglycan biosynthetic process"/>
    <property type="evidence" value="ECO:0007669"/>
    <property type="project" value="UniProtKB-UniRule"/>
</dbReference>
<dbReference type="NCBIfam" id="NF010480">
    <property type="entry name" value="PRK13905.1"/>
    <property type="match status" value="1"/>
</dbReference>
<comment type="function">
    <text evidence="2 17">Cell wall formation.</text>
</comment>
<dbReference type="SUPFAM" id="SSF56194">
    <property type="entry name" value="Uridine diphospho-N-Acetylenolpyruvylglucosamine reductase, MurB, C-terminal domain"/>
    <property type="match status" value="1"/>
</dbReference>
<dbReference type="GO" id="GO:0008360">
    <property type="term" value="P:regulation of cell shape"/>
    <property type="evidence" value="ECO:0007669"/>
    <property type="project" value="UniProtKB-KW"/>
</dbReference>
<dbReference type="InterPro" id="IPR016166">
    <property type="entry name" value="FAD-bd_PCMH"/>
</dbReference>
<dbReference type="GO" id="GO:0051301">
    <property type="term" value="P:cell division"/>
    <property type="evidence" value="ECO:0007669"/>
    <property type="project" value="UniProtKB-KW"/>
</dbReference>
<dbReference type="PROSITE" id="PS51387">
    <property type="entry name" value="FAD_PCMH"/>
    <property type="match status" value="1"/>
</dbReference>
<feature type="domain" description="FAD-binding PCMH-type" evidence="18">
    <location>
        <begin position="30"/>
        <end position="200"/>
    </location>
</feature>
<dbReference type="AlphaFoldDB" id="A0AAE9Y6M7"/>
<keyword evidence="12 17" id="KW-0573">Peptidoglycan synthesis</keyword>
<comment type="subcellular location">
    <subcellularLocation>
        <location evidence="3 17">Cytoplasm</location>
    </subcellularLocation>
</comment>
<evidence type="ECO:0000256" key="3">
    <source>
        <dbReference type="ARBA" id="ARBA00004496"/>
    </source>
</evidence>
<protein>
    <recommendedName>
        <fullName evidence="17">UDP-N-acetylenolpyruvoylglucosamine reductase</fullName>
        <ecNumber evidence="17">1.3.1.98</ecNumber>
    </recommendedName>
    <alternativeName>
        <fullName evidence="17">UDP-N-acetylmuramate dehydrogenase</fullName>
    </alternativeName>
</protein>
<evidence type="ECO:0000256" key="10">
    <source>
        <dbReference type="ARBA" id="ARBA00022857"/>
    </source>
</evidence>
<keyword evidence="10 17" id="KW-0521">NADP</keyword>
<gene>
    <name evidence="17 19" type="primary">murB</name>
    <name evidence="19" type="ORF">PO878_11990</name>
</gene>
<evidence type="ECO:0000256" key="13">
    <source>
        <dbReference type="ARBA" id="ARBA00023002"/>
    </source>
</evidence>
<comment type="cofactor">
    <cofactor evidence="1 17">
        <name>FAD</name>
        <dbReference type="ChEBI" id="CHEBI:57692"/>
    </cofactor>
</comment>
<dbReference type="Gene3D" id="3.90.78.10">
    <property type="entry name" value="UDP-N-acetylenolpyruvoylglucosamine reductase, C-terminal domain"/>
    <property type="match status" value="1"/>
</dbReference>
<dbReference type="EC" id="1.3.1.98" evidence="17"/>
<evidence type="ECO:0000256" key="15">
    <source>
        <dbReference type="ARBA" id="ARBA00023316"/>
    </source>
</evidence>
<keyword evidence="6 17" id="KW-0963">Cytoplasm</keyword>
<evidence type="ECO:0000256" key="4">
    <source>
        <dbReference type="ARBA" id="ARBA00004752"/>
    </source>
</evidence>
<evidence type="ECO:0000256" key="7">
    <source>
        <dbReference type="ARBA" id="ARBA00022618"/>
    </source>
</evidence>
<evidence type="ECO:0000256" key="14">
    <source>
        <dbReference type="ARBA" id="ARBA00023306"/>
    </source>
</evidence>
<dbReference type="Gene3D" id="3.30.465.10">
    <property type="match status" value="1"/>
</dbReference>
<keyword evidence="14 17" id="KW-0131">Cell cycle</keyword>
<evidence type="ECO:0000256" key="16">
    <source>
        <dbReference type="ARBA" id="ARBA00048914"/>
    </source>
</evidence>
<evidence type="ECO:0000256" key="2">
    <source>
        <dbReference type="ARBA" id="ARBA00003921"/>
    </source>
</evidence>
<dbReference type="NCBIfam" id="TIGR00179">
    <property type="entry name" value="murB"/>
    <property type="match status" value="1"/>
</dbReference>
<dbReference type="PANTHER" id="PTHR21071:SF4">
    <property type="entry name" value="UDP-N-ACETYLENOLPYRUVOYLGLUCOSAMINE REDUCTASE"/>
    <property type="match status" value="1"/>
</dbReference>
<sequence length="310" mass="30995">MADDAVGRAVAVLGPRARRDVPLGPLTTYRLGGPAAVLVDADALADLRAVAAAVAASGLPTLVVGRGSNLLVADEGFAGIAVVMGAGLADVAVEGTVVRAGGAASLPVVARRTAAAGLTGFEWAVGVPGSIGGAVRMNAGGHGSDMAASLRSIRVVDLAAGEDGAVPATLPASGLALGFRSSAVRPTQVVVEAELALAVGDRTAAEAEISEIVRWRRANQPGGANAGSVFVNPPGDSAGRLVDEAGAKGLRIGSAEVSPKHANFIQCDPGGRAADVHALMLEVARRVADRSGTWLRPETRLVGLDWPEGP</sequence>
<keyword evidence="8 17" id="KW-0285">Flavoprotein</keyword>
<dbReference type="InterPro" id="IPR003170">
    <property type="entry name" value="MurB"/>
</dbReference>
<comment type="pathway">
    <text evidence="4 17">Cell wall biogenesis; peptidoglycan biosynthesis.</text>
</comment>
<dbReference type="Gene3D" id="3.30.43.10">
    <property type="entry name" value="Uridine Diphospho-n-acetylenolpyruvylglucosamine Reductase, domain 2"/>
    <property type="match status" value="1"/>
</dbReference>
<dbReference type="InterPro" id="IPR016167">
    <property type="entry name" value="FAD-bd_PCMH_sub1"/>
</dbReference>
<evidence type="ECO:0000259" key="18">
    <source>
        <dbReference type="PROSITE" id="PS51387"/>
    </source>
</evidence>
<feature type="active site" description="Proton donor" evidence="17">
    <location>
        <position position="228"/>
    </location>
</feature>
<keyword evidence="7 17" id="KW-0132">Cell division</keyword>
<keyword evidence="11 17" id="KW-0133">Cell shape</keyword>
<evidence type="ECO:0000256" key="11">
    <source>
        <dbReference type="ARBA" id="ARBA00022960"/>
    </source>
</evidence>
<keyword evidence="13 17" id="KW-0560">Oxidoreductase</keyword>
<dbReference type="InterPro" id="IPR011601">
    <property type="entry name" value="MurB_C"/>
</dbReference>
<dbReference type="Proteomes" id="UP001216390">
    <property type="component" value="Chromosome"/>
</dbReference>
<reference evidence="19" key="1">
    <citation type="submission" date="2023-01" db="EMBL/GenBank/DDBJ databases">
        <title>The diversity of Class Acidimicrobiia in South China Sea sediment environments and the proposal of Iamia marina sp. nov., a novel species of the genus Iamia.</title>
        <authorList>
            <person name="He Y."/>
            <person name="Tian X."/>
        </authorList>
    </citation>
    <scope>NUCLEOTIDE SEQUENCE</scope>
    <source>
        <strain evidence="19">DSM 19957</strain>
    </source>
</reference>
<dbReference type="EMBL" id="CP116942">
    <property type="protein sequence ID" value="WCO65219.1"/>
    <property type="molecule type" value="Genomic_DNA"/>
</dbReference>
<evidence type="ECO:0000256" key="6">
    <source>
        <dbReference type="ARBA" id="ARBA00022490"/>
    </source>
</evidence>
<organism evidence="19 20">
    <name type="scientific">Iamia majanohamensis</name>
    <dbReference type="NCBI Taxonomy" id="467976"/>
    <lineage>
        <taxon>Bacteria</taxon>
        <taxon>Bacillati</taxon>
        <taxon>Actinomycetota</taxon>
        <taxon>Acidimicrobiia</taxon>
        <taxon>Acidimicrobiales</taxon>
        <taxon>Iamiaceae</taxon>
        <taxon>Iamia</taxon>
    </lineage>
</organism>
<accession>A0AAE9Y6M7</accession>
<dbReference type="GO" id="GO:0071949">
    <property type="term" value="F:FAD binding"/>
    <property type="evidence" value="ECO:0007669"/>
    <property type="project" value="InterPro"/>
</dbReference>
<evidence type="ECO:0000256" key="5">
    <source>
        <dbReference type="ARBA" id="ARBA00010485"/>
    </source>
</evidence>
<name>A0AAE9Y6M7_9ACTN</name>
<evidence type="ECO:0000256" key="17">
    <source>
        <dbReference type="HAMAP-Rule" id="MF_00037"/>
    </source>
</evidence>
<dbReference type="InterPro" id="IPR006094">
    <property type="entry name" value="Oxid_FAD_bind_N"/>
</dbReference>
<proteinExistence type="inferred from homology"/>
<evidence type="ECO:0000313" key="20">
    <source>
        <dbReference type="Proteomes" id="UP001216390"/>
    </source>
</evidence>
<keyword evidence="15 17" id="KW-0961">Cell wall biogenesis/degradation</keyword>
<dbReference type="Pfam" id="PF01565">
    <property type="entry name" value="FAD_binding_4"/>
    <property type="match status" value="1"/>
</dbReference>
<dbReference type="GO" id="GO:0071555">
    <property type="term" value="P:cell wall organization"/>
    <property type="evidence" value="ECO:0007669"/>
    <property type="project" value="UniProtKB-KW"/>
</dbReference>
<feature type="active site" evidence="17">
    <location>
        <position position="298"/>
    </location>
</feature>
<comment type="similarity">
    <text evidence="5 17">Belongs to the MurB family.</text>
</comment>
<feature type="active site" evidence="17">
    <location>
        <position position="180"/>
    </location>
</feature>
<dbReference type="InterPro" id="IPR036635">
    <property type="entry name" value="MurB_C_sf"/>
</dbReference>